<reference evidence="1" key="1">
    <citation type="submission" date="2014-11" db="EMBL/GenBank/DDBJ databases">
        <authorList>
            <person name="Amaro Gonzalez C."/>
        </authorList>
    </citation>
    <scope>NUCLEOTIDE SEQUENCE</scope>
</reference>
<sequence length="98" mass="11110">MYHNETFLLDLRTIFFSLFTGIIYSTTDWCGCCQSHARVVEGLLGRVAGIWSSRLSQTIQASDVWFPWLSAPVLQFSETIFRSEGASGTFIFTVIYNV</sequence>
<dbReference type="EMBL" id="GBXM01019259">
    <property type="protein sequence ID" value="JAH89318.1"/>
    <property type="molecule type" value="Transcribed_RNA"/>
</dbReference>
<organism evidence="1">
    <name type="scientific">Anguilla anguilla</name>
    <name type="common">European freshwater eel</name>
    <name type="synonym">Muraena anguilla</name>
    <dbReference type="NCBI Taxonomy" id="7936"/>
    <lineage>
        <taxon>Eukaryota</taxon>
        <taxon>Metazoa</taxon>
        <taxon>Chordata</taxon>
        <taxon>Craniata</taxon>
        <taxon>Vertebrata</taxon>
        <taxon>Euteleostomi</taxon>
        <taxon>Actinopterygii</taxon>
        <taxon>Neopterygii</taxon>
        <taxon>Teleostei</taxon>
        <taxon>Anguilliformes</taxon>
        <taxon>Anguillidae</taxon>
        <taxon>Anguilla</taxon>
    </lineage>
</organism>
<name>A0A0E9WIM3_ANGAN</name>
<reference evidence="1" key="2">
    <citation type="journal article" date="2015" name="Fish Shellfish Immunol.">
        <title>Early steps in the European eel (Anguilla anguilla)-Vibrio vulnificus interaction in the gills: Role of the RtxA13 toxin.</title>
        <authorList>
            <person name="Callol A."/>
            <person name="Pajuelo D."/>
            <person name="Ebbesson L."/>
            <person name="Teles M."/>
            <person name="MacKenzie S."/>
            <person name="Amaro C."/>
        </authorList>
    </citation>
    <scope>NUCLEOTIDE SEQUENCE</scope>
</reference>
<proteinExistence type="predicted"/>
<dbReference type="AlphaFoldDB" id="A0A0E9WIM3"/>
<protein>
    <submittedName>
        <fullName evidence="1">Uncharacterized protein</fullName>
    </submittedName>
</protein>
<accession>A0A0E9WIM3</accession>
<evidence type="ECO:0000313" key="1">
    <source>
        <dbReference type="EMBL" id="JAH89318.1"/>
    </source>
</evidence>